<comment type="caution">
    <text evidence="2">The sequence shown here is derived from an EMBL/GenBank/DDBJ whole genome shotgun (WGS) entry which is preliminary data.</text>
</comment>
<dbReference type="AlphaFoldDB" id="A0A699K985"/>
<organism evidence="2">
    <name type="scientific">Tanacetum cinerariifolium</name>
    <name type="common">Dalmatian daisy</name>
    <name type="synonym">Chrysanthemum cinerariifolium</name>
    <dbReference type="NCBI Taxonomy" id="118510"/>
    <lineage>
        <taxon>Eukaryota</taxon>
        <taxon>Viridiplantae</taxon>
        <taxon>Streptophyta</taxon>
        <taxon>Embryophyta</taxon>
        <taxon>Tracheophyta</taxon>
        <taxon>Spermatophyta</taxon>
        <taxon>Magnoliopsida</taxon>
        <taxon>eudicotyledons</taxon>
        <taxon>Gunneridae</taxon>
        <taxon>Pentapetalae</taxon>
        <taxon>asterids</taxon>
        <taxon>campanulids</taxon>
        <taxon>Asterales</taxon>
        <taxon>Asteraceae</taxon>
        <taxon>Asteroideae</taxon>
        <taxon>Anthemideae</taxon>
        <taxon>Anthemidinae</taxon>
        <taxon>Tanacetum</taxon>
    </lineage>
</organism>
<proteinExistence type="predicted"/>
<name>A0A699K985_TANCI</name>
<evidence type="ECO:0000313" key="2">
    <source>
        <dbReference type="EMBL" id="GFA82608.1"/>
    </source>
</evidence>
<protein>
    <recommendedName>
        <fullName evidence="3">Ulp1 protease family, C-terminal catalytic domain-containing protein</fullName>
    </recommendedName>
</protein>
<accession>A0A699K985</accession>
<evidence type="ECO:0000256" key="1">
    <source>
        <dbReference type="SAM" id="MobiDB-lite"/>
    </source>
</evidence>
<reference evidence="2" key="1">
    <citation type="journal article" date="2019" name="Sci. Rep.">
        <title>Draft genome of Tanacetum cinerariifolium, the natural source of mosquito coil.</title>
        <authorList>
            <person name="Yamashiro T."/>
            <person name="Shiraishi A."/>
            <person name="Satake H."/>
            <person name="Nakayama K."/>
        </authorList>
    </citation>
    <scope>NUCLEOTIDE SEQUENCE</scope>
</reference>
<dbReference type="EMBL" id="BKCJ010495334">
    <property type="protein sequence ID" value="GFA82608.1"/>
    <property type="molecule type" value="Genomic_DNA"/>
</dbReference>
<feature type="region of interest" description="Disordered" evidence="1">
    <location>
        <begin position="16"/>
        <end position="36"/>
    </location>
</feature>
<gene>
    <name evidence="2" type="ORF">Tci_654580</name>
</gene>
<feature type="non-terminal residue" evidence="2">
    <location>
        <position position="1"/>
    </location>
</feature>
<evidence type="ECO:0008006" key="3">
    <source>
        <dbReference type="Google" id="ProtNLM"/>
    </source>
</evidence>
<sequence length="256" mass="29247">DAKVCIYEEPKRSTTLHSDIPADDVRSIPFDDDAKDTGAECMNEELRNRSQNKKPLSKQPYVPFRMHTRSRDYQPLDKQPKDKLDTVIVDETADKQVVDAKTIKMIKDKKGKIRVISPAMIGDCGEISVTDVTEQQPNTTKPPLVNRRSNRINGAFNQVVIGDDCEKIPLIAWTEILKRPAGAPKSKTVILMEIVEFLRSDENQKFSFPWVENNFEVDKQFWSRLLGLHPHRNDWLMDWTYGFVTCGELGQTVSIG</sequence>